<protein>
    <submittedName>
        <fullName evidence="1">Uncharacterized protein</fullName>
    </submittedName>
</protein>
<organism evidence="1 2">
    <name type="scientific">Setaria italica</name>
    <name type="common">Foxtail millet</name>
    <name type="synonym">Panicum italicum</name>
    <dbReference type="NCBI Taxonomy" id="4555"/>
    <lineage>
        <taxon>Eukaryota</taxon>
        <taxon>Viridiplantae</taxon>
        <taxon>Streptophyta</taxon>
        <taxon>Embryophyta</taxon>
        <taxon>Tracheophyta</taxon>
        <taxon>Spermatophyta</taxon>
        <taxon>Magnoliopsida</taxon>
        <taxon>Liliopsida</taxon>
        <taxon>Poales</taxon>
        <taxon>Poaceae</taxon>
        <taxon>PACMAD clade</taxon>
        <taxon>Panicoideae</taxon>
        <taxon>Panicodae</taxon>
        <taxon>Paniceae</taxon>
        <taxon>Cenchrinae</taxon>
        <taxon>Setaria</taxon>
    </lineage>
</organism>
<sequence>MMKSLSLKFKVVVICAMKKDWKRGSTIWML</sequence>
<dbReference type="HOGENOM" id="CLU_3407051_0_0_1"/>
<reference evidence="1" key="2">
    <citation type="submission" date="2018-08" db="UniProtKB">
        <authorList>
            <consortium name="EnsemblPlants"/>
        </authorList>
    </citation>
    <scope>IDENTIFICATION</scope>
    <source>
        <strain evidence="1">Yugu1</strain>
    </source>
</reference>
<proteinExistence type="predicted"/>
<dbReference type="Proteomes" id="UP000004995">
    <property type="component" value="Unassembled WGS sequence"/>
</dbReference>
<dbReference type="AlphaFoldDB" id="K3ZPK7"/>
<name>K3ZPK7_SETIT</name>
<dbReference type="Gramene" id="KQK93442">
    <property type="protein sequence ID" value="KQK93442"/>
    <property type="gene ID" value="SETIT_028537mg"/>
</dbReference>
<evidence type="ECO:0000313" key="2">
    <source>
        <dbReference type="Proteomes" id="UP000004995"/>
    </source>
</evidence>
<dbReference type="EnsemblPlants" id="KQK93442">
    <property type="protein sequence ID" value="KQK93442"/>
    <property type="gene ID" value="SETIT_028537mg"/>
</dbReference>
<accession>K3ZPK7</accession>
<dbReference type="InParanoid" id="K3ZPK7"/>
<dbReference type="EMBL" id="AGNK02004608">
    <property type="status" value="NOT_ANNOTATED_CDS"/>
    <property type="molecule type" value="Genomic_DNA"/>
</dbReference>
<evidence type="ECO:0000313" key="1">
    <source>
        <dbReference type="EnsemblPlants" id="KQK93442"/>
    </source>
</evidence>
<keyword evidence="2" id="KW-1185">Reference proteome</keyword>
<reference evidence="2" key="1">
    <citation type="journal article" date="2012" name="Nat. Biotechnol.">
        <title>Reference genome sequence of the model plant Setaria.</title>
        <authorList>
            <person name="Bennetzen J.L."/>
            <person name="Schmutz J."/>
            <person name="Wang H."/>
            <person name="Percifield R."/>
            <person name="Hawkins J."/>
            <person name="Pontaroli A.C."/>
            <person name="Estep M."/>
            <person name="Feng L."/>
            <person name="Vaughn J.N."/>
            <person name="Grimwood J."/>
            <person name="Jenkins J."/>
            <person name="Barry K."/>
            <person name="Lindquist E."/>
            <person name="Hellsten U."/>
            <person name="Deshpande S."/>
            <person name="Wang X."/>
            <person name="Wu X."/>
            <person name="Mitros T."/>
            <person name="Triplett J."/>
            <person name="Yang X."/>
            <person name="Ye C.Y."/>
            <person name="Mauro-Herrera M."/>
            <person name="Wang L."/>
            <person name="Li P."/>
            <person name="Sharma M."/>
            <person name="Sharma R."/>
            <person name="Ronald P.C."/>
            <person name="Panaud O."/>
            <person name="Kellogg E.A."/>
            <person name="Brutnell T.P."/>
            <person name="Doust A.N."/>
            <person name="Tuskan G.A."/>
            <person name="Rokhsar D."/>
            <person name="Devos K.M."/>
        </authorList>
    </citation>
    <scope>NUCLEOTIDE SEQUENCE [LARGE SCALE GENOMIC DNA]</scope>
    <source>
        <strain evidence="2">cv. Yugu1</strain>
    </source>
</reference>